<dbReference type="GO" id="GO:1990904">
    <property type="term" value="C:ribonucleoprotein complex"/>
    <property type="evidence" value="ECO:0007669"/>
    <property type="project" value="UniProtKB-KW"/>
</dbReference>
<name>A0A5C1H8R0_9APIC</name>
<keyword evidence="4" id="KW-0812">Transmembrane</keyword>
<keyword evidence="2 5" id="KW-0689">Ribosomal protein</keyword>
<dbReference type="InterPro" id="IPR002358">
    <property type="entry name" value="Ribosomal_uL6_CS"/>
</dbReference>
<dbReference type="AlphaFoldDB" id="A0A5C1H8R0"/>
<dbReference type="PROSITE" id="PS00525">
    <property type="entry name" value="RIBOSOMAL_L6_1"/>
    <property type="match status" value="1"/>
</dbReference>
<evidence type="ECO:0000256" key="4">
    <source>
        <dbReference type="SAM" id="Phobius"/>
    </source>
</evidence>
<dbReference type="EMBL" id="MK573203">
    <property type="protein sequence ID" value="QEM01686.1"/>
    <property type="molecule type" value="Genomic_DNA"/>
</dbReference>
<proteinExistence type="inferred from homology"/>
<dbReference type="InterPro" id="IPR019906">
    <property type="entry name" value="Ribosomal_uL6_bac-type"/>
</dbReference>
<evidence type="ECO:0000256" key="2">
    <source>
        <dbReference type="ARBA" id="ARBA00022980"/>
    </source>
</evidence>
<dbReference type="InterPro" id="IPR036789">
    <property type="entry name" value="Ribosomal_uL6-like_a/b-dom_sf"/>
</dbReference>
<dbReference type="GO" id="GO:0002181">
    <property type="term" value="P:cytoplasmic translation"/>
    <property type="evidence" value="ECO:0007669"/>
    <property type="project" value="TreeGrafter"/>
</dbReference>
<feature type="transmembrane region" description="Helical" evidence="4">
    <location>
        <begin position="36"/>
        <end position="58"/>
    </location>
</feature>
<keyword evidence="3" id="KW-0687">Ribonucleoprotein</keyword>
<dbReference type="PIRSF" id="PIRSF002162">
    <property type="entry name" value="Ribosomal_L6"/>
    <property type="match status" value="1"/>
</dbReference>
<dbReference type="GO" id="GO:0005840">
    <property type="term" value="C:ribosome"/>
    <property type="evidence" value="ECO:0007669"/>
    <property type="project" value="UniProtKB-KW"/>
</dbReference>
<sequence>MIKFLKLNISKFIIYFIIIDKFIKLNYFISLNNNNLLYIIFLNKLNIIIGNKFIFLYIKNCRKKIKSFLGLYFSFINNYFFNNWKLYKIELNFFGIGYKIKFKNNNLLIKIKYNHIIKIKLPLFIIKNINDKGTILKLESFNKNLISLFASRIKVLQKPDPYKGKGILYLYENIKLKLGKIKK</sequence>
<dbReference type="PANTHER" id="PTHR11655">
    <property type="entry name" value="60S/50S RIBOSOMAL PROTEIN L6/L9"/>
    <property type="match status" value="1"/>
</dbReference>
<dbReference type="SUPFAM" id="SSF56053">
    <property type="entry name" value="Ribosomal protein L6"/>
    <property type="match status" value="1"/>
</dbReference>
<dbReference type="Gene3D" id="3.90.930.12">
    <property type="entry name" value="Ribosomal protein L6, alpha-beta domain"/>
    <property type="match status" value="1"/>
</dbReference>
<dbReference type="GO" id="GO:0019843">
    <property type="term" value="F:rRNA binding"/>
    <property type="evidence" value="ECO:0007669"/>
    <property type="project" value="InterPro"/>
</dbReference>
<organism evidence="5">
    <name type="scientific">Nephromyces sp. ex Molgula occidentalis</name>
    <dbReference type="NCBI Taxonomy" id="2544991"/>
    <lineage>
        <taxon>Eukaryota</taxon>
        <taxon>Sar</taxon>
        <taxon>Alveolata</taxon>
        <taxon>Apicomplexa</taxon>
        <taxon>Aconoidasida</taxon>
        <taxon>Nephromycida</taxon>
        <taxon>Nephromyces</taxon>
    </lineage>
</organism>
<dbReference type="PANTHER" id="PTHR11655:SF14">
    <property type="entry name" value="LARGE RIBOSOMAL SUBUNIT PROTEIN UL6M"/>
    <property type="match status" value="1"/>
</dbReference>
<keyword evidence="4" id="KW-0472">Membrane</keyword>
<keyword evidence="4" id="KW-1133">Transmembrane helix</keyword>
<evidence type="ECO:0000256" key="1">
    <source>
        <dbReference type="ARBA" id="ARBA00009356"/>
    </source>
</evidence>
<reference evidence="5" key="1">
    <citation type="journal article" date="2019" name="Genome Biol. Evol.">
        <title>Nephromyces represents a diverse and novel lineage of the Apicomplexa that has retained apicoplasts.</title>
        <authorList>
            <person name="Munoz-Gomez S.A."/>
            <person name="Durnin K."/>
            <person name="Eme L."/>
            <person name="Paight C."/>
            <person name="Lane C.E."/>
            <person name="Saffo M.B."/>
            <person name="Slamovits C.H."/>
        </authorList>
    </citation>
    <scope>NUCLEOTIDE SEQUENCE</scope>
    <source>
        <strain evidence="5">461</strain>
    </source>
</reference>
<dbReference type="PRINTS" id="PR00059">
    <property type="entry name" value="RIBOSOMALL6"/>
</dbReference>
<dbReference type="InterPro" id="IPR000702">
    <property type="entry name" value="Ribosomal_uL6-like"/>
</dbReference>
<evidence type="ECO:0000313" key="5">
    <source>
        <dbReference type="EMBL" id="QEM01686.1"/>
    </source>
</evidence>
<gene>
    <name evidence="5" type="primary">rpl6</name>
</gene>
<comment type="similarity">
    <text evidence="1">Belongs to the universal ribosomal protein uL6 family.</text>
</comment>
<feature type="transmembrane region" description="Helical" evidence="4">
    <location>
        <begin position="12"/>
        <end position="30"/>
    </location>
</feature>
<evidence type="ECO:0000256" key="3">
    <source>
        <dbReference type="ARBA" id="ARBA00023274"/>
    </source>
</evidence>
<protein>
    <submittedName>
        <fullName evidence="5">50S ribosomal protein L6</fullName>
    </submittedName>
</protein>
<accession>A0A5C1H8R0</accession>
<dbReference type="GO" id="GO:0003735">
    <property type="term" value="F:structural constituent of ribosome"/>
    <property type="evidence" value="ECO:0007669"/>
    <property type="project" value="InterPro"/>
</dbReference>